<feature type="non-terminal residue" evidence="2">
    <location>
        <position position="320"/>
    </location>
</feature>
<dbReference type="GO" id="GO:0007266">
    <property type="term" value="P:Rho protein signal transduction"/>
    <property type="evidence" value="ECO:0007669"/>
    <property type="project" value="TreeGrafter"/>
</dbReference>
<evidence type="ECO:0000313" key="2">
    <source>
        <dbReference type="EMBL" id="KAJ3250936.1"/>
    </source>
</evidence>
<dbReference type="GO" id="GO:0008361">
    <property type="term" value="P:regulation of cell size"/>
    <property type="evidence" value="ECO:0007669"/>
    <property type="project" value="TreeGrafter"/>
</dbReference>
<reference evidence="2" key="1">
    <citation type="submission" date="2020-05" db="EMBL/GenBank/DDBJ databases">
        <title>Phylogenomic resolution of chytrid fungi.</title>
        <authorList>
            <person name="Stajich J.E."/>
            <person name="Amses K."/>
            <person name="Simmons R."/>
            <person name="Seto K."/>
            <person name="Myers J."/>
            <person name="Bonds A."/>
            <person name="Quandt C.A."/>
            <person name="Barry K."/>
            <person name="Liu P."/>
            <person name="Grigoriev I."/>
            <person name="Longcore J.E."/>
            <person name="James T.Y."/>
        </authorList>
    </citation>
    <scope>NUCLEOTIDE SEQUENCE</scope>
    <source>
        <strain evidence="2">PLAUS21</strain>
    </source>
</reference>
<dbReference type="Gene3D" id="1.10.555.10">
    <property type="entry name" value="Rho GTPase activation protein"/>
    <property type="match status" value="1"/>
</dbReference>
<gene>
    <name evidence="2" type="ORF">HK103_003052</name>
</gene>
<dbReference type="AlphaFoldDB" id="A0AAD5U9W8"/>
<dbReference type="GO" id="GO:0005096">
    <property type="term" value="F:GTPase activator activity"/>
    <property type="evidence" value="ECO:0007669"/>
    <property type="project" value="TreeGrafter"/>
</dbReference>
<protein>
    <recommendedName>
        <fullName evidence="1">Rho-GAP domain-containing protein</fullName>
    </recommendedName>
</protein>
<dbReference type="PANTHER" id="PTHR46005">
    <property type="entry name" value="RHO GTPASE-ACTIVATING PROTEIN 190"/>
    <property type="match status" value="1"/>
</dbReference>
<sequence length="320" mass="36598">MFSNLKIYNQCKKIWQNCSELLSEMDATKKRVLFGVKPANVDLIYELVQIELAAQKDSLFNGDLKMLKQEEMKLKIATETVKKQEATCMKHFTLKAKKEAAGRNTTNKENSYRNSVVQANKQHASLATTFDRVTTNATRFAQELNTFNALLYRKLNVPLDEVRVTMQPSEYLPKVIQYLEYPYMLPIDLVFGVPLEMSYNGSPEVILNQLYAKLEEKGSRQEGIYRTSAKPSDIEFFKSRVESAGECPINFVAIHCDSVAATIKTFFRQLPKDLVAYPAVERIQNSALPVADRIARIKEKLERLPDLNAKILKDLLHHLK</sequence>
<dbReference type="PROSITE" id="PS50238">
    <property type="entry name" value="RHOGAP"/>
    <property type="match status" value="1"/>
</dbReference>
<dbReference type="GO" id="GO:0005829">
    <property type="term" value="C:cytosol"/>
    <property type="evidence" value="ECO:0007669"/>
    <property type="project" value="TreeGrafter"/>
</dbReference>
<dbReference type="InterPro" id="IPR000198">
    <property type="entry name" value="RhoGAP_dom"/>
</dbReference>
<dbReference type="CDD" id="cd00159">
    <property type="entry name" value="RhoGAP"/>
    <property type="match status" value="1"/>
</dbReference>
<name>A0AAD5U9W8_9FUNG</name>
<organism evidence="2 3">
    <name type="scientific">Boothiomyces macroporosus</name>
    <dbReference type="NCBI Taxonomy" id="261099"/>
    <lineage>
        <taxon>Eukaryota</taxon>
        <taxon>Fungi</taxon>
        <taxon>Fungi incertae sedis</taxon>
        <taxon>Chytridiomycota</taxon>
        <taxon>Chytridiomycota incertae sedis</taxon>
        <taxon>Chytridiomycetes</taxon>
        <taxon>Rhizophydiales</taxon>
        <taxon>Terramycetaceae</taxon>
        <taxon>Boothiomyces</taxon>
    </lineage>
</organism>
<dbReference type="PANTHER" id="PTHR46005:SF4">
    <property type="entry name" value="RHO GTPASE-ACTIVATING PROTEIN 190"/>
    <property type="match status" value="1"/>
</dbReference>
<dbReference type="EMBL" id="JADGKB010000213">
    <property type="protein sequence ID" value="KAJ3250936.1"/>
    <property type="molecule type" value="Genomic_DNA"/>
</dbReference>
<dbReference type="SUPFAM" id="SSF48350">
    <property type="entry name" value="GTPase activation domain, GAP"/>
    <property type="match status" value="1"/>
</dbReference>
<dbReference type="InterPro" id="IPR008936">
    <property type="entry name" value="Rho_GTPase_activation_prot"/>
</dbReference>
<feature type="domain" description="Rho-GAP" evidence="1">
    <location>
        <begin position="193"/>
        <end position="320"/>
    </location>
</feature>
<dbReference type="InterPro" id="IPR051978">
    <property type="entry name" value="Rho-GAP_domain"/>
</dbReference>
<evidence type="ECO:0000259" key="1">
    <source>
        <dbReference type="PROSITE" id="PS50238"/>
    </source>
</evidence>
<dbReference type="Proteomes" id="UP001210925">
    <property type="component" value="Unassembled WGS sequence"/>
</dbReference>
<proteinExistence type="predicted"/>
<keyword evidence="3" id="KW-1185">Reference proteome</keyword>
<comment type="caution">
    <text evidence="2">The sequence shown here is derived from an EMBL/GenBank/DDBJ whole genome shotgun (WGS) entry which is preliminary data.</text>
</comment>
<dbReference type="Pfam" id="PF00620">
    <property type="entry name" value="RhoGAP"/>
    <property type="match status" value="1"/>
</dbReference>
<evidence type="ECO:0000313" key="3">
    <source>
        <dbReference type="Proteomes" id="UP001210925"/>
    </source>
</evidence>
<accession>A0AAD5U9W8</accession>